<dbReference type="Gene3D" id="3.40.190.10">
    <property type="entry name" value="Periplasmic binding protein-like II"/>
    <property type="match status" value="4"/>
</dbReference>
<dbReference type="InterPro" id="IPR001638">
    <property type="entry name" value="Solute-binding_3/MltF_N"/>
</dbReference>
<dbReference type="GO" id="GO:0000155">
    <property type="term" value="F:phosphorelay sensor kinase activity"/>
    <property type="evidence" value="ECO:0007669"/>
    <property type="project" value="InterPro"/>
</dbReference>
<keyword evidence="3" id="KW-0472">Membrane</keyword>
<accession>A0A1W1BBP4</accession>
<organism evidence="5">
    <name type="scientific">hydrothermal vent metagenome</name>
    <dbReference type="NCBI Taxonomy" id="652676"/>
    <lineage>
        <taxon>unclassified sequences</taxon>
        <taxon>metagenomes</taxon>
        <taxon>ecological metagenomes</taxon>
    </lineage>
</organism>
<dbReference type="InterPro" id="IPR005467">
    <property type="entry name" value="His_kinase_dom"/>
</dbReference>
<dbReference type="SMART" id="SM00388">
    <property type="entry name" value="HisKA"/>
    <property type="match status" value="1"/>
</dbReference>
<evidence type="ECO:0000313" key="5">
    <source>
        <dbReference type="EMBL" id="SFV50885.1"/>
    </source>
</evidence>
<evidence type="ECO:0000259" key="4">
    <source>
        <dbReference type="PROSITE" id="PS50109"/>
    </source>
</evidence>
<dbReference type="Pfam" id="PF00497">
    <property type="entry name" value="SBP_bac_3"/>
    <property type="match status" value="2"/>
</dbReference>
<dbReference type="InterPro" id="IPR003661">
    <property type="entry name" value="HisK_dim/P_dom"/>
</dbReference>
<dbReference type="SUPFAM" id="SSF55874">
    <property type="entry name" value="ATPase domain of HSP90 chaperone/DNA topoisomerase II/histidine kinase"/>
    <property type="match status" value="1"/>
</dbReference>
<keyword evidence="3" id="KW-0812">Transmembrane</keyword>
<keyword evidence="3" id="KW-1133">Transmembrane helix</keyword>
<name>A0A1W1BBP4_9ZZZZ</name>
<dbReference type="CDD" id="cd01007">
    <property type="entry name" value="PBP2_BvgS_HisK_like"/>
    <property type="match status" value="2"/>
</dbReference>
<dbReference type="Gene3D" id="1.10.287.130">
    <property type="match status" value="1"/>
</dbReference>
<dbReference type="PRINTS" id="PR00344">
    <property type="entry name" value="BCTRLSENSOR"/>
</dbReference>
<gene>
    <name evidence="5" type="ORF">MNB_SV-8-863</name>
</gene>
<dbReference type="PANTHER" id="PTHR35936">
    <property type="entry name" value="MEMBRANE-BOUND LYTIC MUREIN TRANSGLYCOSYLASE F"/>
    <property type="match status" value="1"/>
</dbReference>
<evidence type="ECO:0000256" key="2">
    <source>
        <dbReference type="ARBA" id="ARBA00022729"/>
    </source>
</evidence>
<feature type="domain" description="Histidine kinase" evidence="4">
    <location>
        <begin position="580"/>
        <end position="791"/>
    </location>
</feature>
<evidence type="ECO:0000256" key="1">
    <source>
        <dbReference type="ARBA" id="ARBA00022553"/>
    </source>
</evidence>
<keyword evidence="5" id="KW-0808">Transferase</keyword>
<dbReference type="SMART" id="SM00387">
    <property type="entry name" value="HATPase_c"/>
    <property type="match status" value="1"/>
</dbReference>
<dbReference type="SUPFAM" id="SSF53850">
    <property type="entry name" value="Periplasmic binding protein-like II"/>
    <property type="match status" value="2"/>
</dbReference>
<keyword evidence="2" id="KW-0732">Signal</keyword>
<dbReference type="Pfam" id="PF02518">
    <property type="entry name" value="HATPase_c"/>
    <property type="match status" value="1"/>
</dbReference>
<dbReference type="PROSITE" id="PS50109">
    <property type="entry name" value="HIS_KIN"/>
    <property type="match status" value="1"/>
</dbReference>
<dbReference type="InterPro" id="IPR004358">
    <property type="entry name" value="Sig_transdc_His_kin-like_C"/>
</dbReference>
<dbReference type="InterPro" id="IPR003594">
    <property type="entry name" value="HATPase_dom"/>
</dbReference>
<keyword evidence="1" id="KW-0597">Phosphoprotein</keyword>
<dbReference type="Gene3D" id="3.30.565.10">
    <property type="entry name" value="Histidine kinase-like ATPase, C-terminal domain"/>
    <property type="match status" value="1"/>
</dbReference>
<dbReference type="CDD" id="cd00082">
    <property type="entry name" value="HisKA"/>
    <property type="match status" value="1"/>
</dbReference>
<feature type="transmembrane region" description="Helical" evidence="3">
    <location>
        <begin position="516"/>
        <end position="535"/>
    </location>
</feature>
<dbReference type="InterPro" id="IPR036097">
    <property type="entry name" value="HisK_dim/P_sf"/>
</dbReference>
<keyword evidence="5" id="KW-0418">Kinase</keyword>
<reference evidence="5" key="1">
    <citation type="submission" date="2016-10" db="EMBL/GenBank/DDBJ databases">
        <authorList>
            <person name="de Groot N.N."/>
        </authorList>
    </citation>
    <scope>NUCLEOTIDE SEQUENCE</scope>
</reference>
<dbReference type="SMART" id="SM00062">
    <property type="entry name" value="PBPb"/>
    <property type="match status" value="2"/>
</dbReference>
<dbReference type="AlphaFoldDB" id="A0A1W1BBP4"/>
<protein>
    <submittedName>
        <fullName evidence="5">Putative two-component sensor histidine kinase</fullName>
    </submittedName>
</protein>
<evidence type="ECO:0000256" key="3">
    <source>
        <dbReference type="SAM" id="Phobius"/>
    </source>
</evidence>
<proteinExistence type="predicted"/>
<dbReference type="InterPro" id="IPR036890">
    <property type="entry name" value="HATPase_C_sf"/>
</dbReference>
<dbReference type="EMBL" id="FPHD01000010">
    <property type="protein sequence ID" value="SFV50885.1"/>
    <property type="molecule type" value="Genomic_DNA"/>
</dbReference>
<sequence>MKPLFKTIAILLSLGLVLVYAAPAEHNKSINLTKEEKNFLKSHPVITAHNEADYPPYNFIEDGKPKGFSIDYLDLLAKRLGIKVKYISGHTWAEFMDMSRHNKIDVMLNIMRTPQREKFLHFTQPYAGTKKAIFTNDAKIKTLRDLDGKTVSVIKGYFMQHFLEAYHPDITLKLEEDARSCIASVKNGSSDATVGSSGILRYLMKDNKLYLAYGHLINDRRLSLDLNIATSPDKAILRDILQKAMYSVSNSELNAIKKKWIGTEELKIPVTGTLTKEELAYLRKKRVIKMCIDPDWQPIEFADTSNGFITKGISTDTMNVIGKDLNITFKGVPTRNWSESQRYLKEKKCDILPAAAKTKKREAYARFTYPYLDYKLAIITKDDQGFVSSLMDIIDKPIARKKGSALIAQLQKLYPAVNIVEADDALESFKMVDDGRAYATISTLPVASFYINKYNLKSIGIAGYTDMRLRLSIAVRNDDPLLLSILDKALATIPREQHKLIYDRWVGRQSFQPFNYWYLLYVLAAFLLIVLLGLYRQYVLKEANKGLASAVKIKTEENLKQQQLLQEQSKLAAMGEMIGAIAHQWRQPLNALGLSIQNLEYDFIDGHVDEAFIKRYVKKNKETIEFMSQTIDDFKNFFKVDKIKEAFSVKKAIEETVSIQEASLKKHNITLKIIGDDFNIYGFRSEFQQVILNILTNAAYELKDGRTEHPEIIIVLQEKIVTISDNASGIPEAIFDRIFEPYFTTKEQGEGTGIGLYMSKVIIEENMGGRLSAINLKESGASFVIDLRERP</sequence>
<dbReference type="SUPFAM" id="SSF47384">
    <property type="entry name" value="Homodimeric domain of signal transducing histidine kinase"/>
    <property type="match status" value="1"/>
</dbReference>